<feature type="region of interest" description="Disordered" evidence="4">
    <location>
        <begin position="513"/>
        <end position="575"/>
    </location>
</feature>
<dbReference type="InterPro" id="IPR006626">
    <property type="entry name" value="PbH1"/>
</dbReference>
<dbReference type="InterPro" id="IPR003593">
    <property type="entry name" value="AAA+_ATPase"/>
</dbReference>
<comment type="similarity">
    <text evidence="1">Belongs to the CbxX/CfxQ family.</text>
</comment>
<keyword evidence="3" id="KW-0067">ATP-binding</keyword>
<evidence type="ECO:0000313" key="7">
    <source>
        <dbReference type="Proteomes" id="UP001518872"/>
    </source>
</evidence>
<proteinExistence type="inferred from homology"/>
<dbReference type="Gene3D" id="3.40.50.300">
    <property type="entry name" value="P-loop containing nucleotide triphosphate hydrolases"/>
    <property type="match status" value="2"/>
</dbReference>
<evidence type="ECO:0000256" key="3">
    <source>
        <dbReference type="ARBA" id="ARBA00022840"/>
    </source>
</evidence>
<dbReference type="Gene3D" id="2.160.20.10">
    <property type="entry name" value="Single-stranded right-handed beta-helix, Pectin lyase-like"/>
    <property type="match status" value="2"/>
</dbReference>
<protein>
    <submittedName>
        <fullName evidence="6">AAA family ATPase</fullName>
    </submittedName>
</protein>
<dbReference type="Pfam" id="PF13229">
    <property type="entry name" value="Beta_helix"/>
    <property type="match status" value="2"/>
</dbReference>
<dbReference type="Proteomes" id="UP001518872">
    <property type="component" value="Unassembled WGS sequence"/>
</dbReference>
<evidence type="ECO:0000313" key="6">
    <source>
        <dbReference type="EMBL" id="MBM7075237.1"/>
    </source>
</evidence>
<dbReference type="Gene3D" id="1.10.8.60">
    <property type="match status" value="2"/>
</dbReference>
<feature type="domain" description="AAA+ ATPase" evidence="5">
    <location>
        <begin position="619"/>
        <end position="761"/>
    </location>
</feature>
<evidence type="ECO:0000256" key="2">
    <source>
        <dbReference type="ARBA" id="ARBA00022741"/>
    </source>
</evidence>
<dbReference type="InterPro" id="IPR041627">
    <property type="entry name" value="AAA_lid_6"/>
</dbReference>
<organism evidence="6 7">
    <name type="scientific">Micromonospora humida</name>
    <dbReference type="NCBI Taxonomy" id="2809018"/>
    <lineage>
        <taxon>Bacteria</taxon>
        <taxon>Bacillati</taxon>
        <taxon>Actinomycetota</taxon>
        <taxon>Actinomycetes</taxon>
        <taxon>Micromonosporales</taxon>
        <taxon>Micromonosporaceae</taxon>
        <taxon>Micromonospora</taxon>
    </lineage>
</organism>
<dbReference type="Pfam" id="PF00004">
    <property type="entry name" value="AAA"/>
    <property type="match status" value="2"/>
</dbReference>
<keyword evidence="7" id="KW-1185">Reference proteome</keyword>
<dbReference type="PANTHER" id="PTHR43392:SF2">
    <property type="entry name" value="AAA-TYPE ATPASE FAMILY PROTEIN _ ANKYRIN REPEAT FAMILY PROTEIN"/>
    <property type="match status" value="1"/>
</dbReference>
<keyword evidence="2" id="KW-0547">Nucleotide-binding</keyword>
<dbReference type="InterPro" id="IPR011050">
    <property type="entry name" value="Pectin_lyase_fold/virulence"/>
</dbReference>
<name>A0ABS2ILJ9_9ACTN</name>
<dbReference type="SUPFAM" id="SSF52540">
    <property type="entry name" value="P-loop containing nucleoside triphosphate hydrolases"/>
    <property type="match status" value="2"/>
</dbReference>
<evidence type="ECO:0000259" key="5">
    <source>
        <dbReference type="SMART" id="SM00382"/>
    </source>
</evidence>
<dbReference type="InterPro" id="IPR039448">
    <property type="entry name" value="Beta_helix"/>
</dbReference>
<dbReference type="EMBL" id="JAFEUC010000001">
    <property type="protein sequence ID" value="MBM7075237.1"/>
    <property type="molecule type" value="Genomic_DNA"/>
</dbReference>
<dbReference type="PRINTS" id="PR00819">
    <property type="entry name" value="CBXCFQXSUPER"/>
</dbReference>
<dbReference type="RefSeq" id="WP_204923278.1">
    <property type="nucleotide sequence ID" value="NZ_JAFEUC010000001.1"/>
</dbReference>
<dbReference type="SMART" id="SM00710">
    <property type="entry name" value="PbH1"/>
    <property type="match status" value="10"/>
</dbReference>
<feature type="compositionally biased region" description="Low complexity" evidence="4">
    <location>
        <begin position="564"/>
        <end position="575"/>
    </location>
</feature>
<dbReference type="InterPro" id="IPR012334">
    <property type="entry name" value="Pectin_lyas_fold"/>
</dbReference>
<dbReference type="CDD" id="cd00009">
    <property type="entry name" value="AAA"/>
    <property type="match status" value="2"/>
</dbReference>
<evidence type="ECO:0000256" key="4">
    <source>
        <dbReference type="SAM" id="MobiDB-lite"/>
    </source>
</evidence>
<dbReference type="SUPFAM" id="SSF51126">
    <property type="entry name" value="Pectin lyase-like"/>
    <property type="match status" value="2"/>
</dbReference>
<dbReference type="InterPro" id="IPR050773">
    <property type="entry name" value="CbxX/CfxQ_RuBisCO_ESX"/>
</dbReference>
<dbReference type="SMART" id="SM00382">
    <property type="entry name" value="AAA"/>
    <property type="match status" value="2"/>
</dbReference>
<dbReference type="PANTHER" id="PTHR43392">
    <property type="entry name" value="AAA-TYPE ATPASE FAMILY PROTEIN / ANKYRIN REPEAT FAMILY PROTEIN"/>
    <property type="match status" value="1"/>
</dbReference>
<accession>A0ABS2ILJ9</accession>
<dbReference type="Pfam" id="PF17866">
    <property type="entry name" value="AAA_lid_6"/>
    <property type="match status" value="2"/>
</dbReference>
<reference evidence="6 7" key="1">
    <citation type="submission" date="2021-02" db="EMBL/GenBank/DDBJ databases">
        <authorList>
            <person name="Ra J.-S."/>
        </authorList>
    </citation>
    <scope>NUCLEOTIDE SEQUENCE [LARGE SCALE GENOMIC DNA]</scope>
    <source>
        <strain evidence="6 7">MMS20-R1-14</strain>
    </source>
</reference>
<comment type="caution">
    <text evidence="6">The sequence shown here is derived from an EMBL/GenBank/DDBJ whole genome shotgun (WGS) entry which is preliminary data.</text>
</comment>
<dbReference type="InterPro" id="IPR000641">
    <property type="entry name" value="CbxX/CfxQ"/>
</dbReference>
<dbReference type="InterPro" id="IPR027417">
    <property type="entry name" value="P-loop_NTPase"/>
</dbReference>
<dbReference type="InterPro" id="IPR003959">
    <property type="entry name" value="ATPase_AAA_core"/>
</dbReference>
<evidence type="ECO:0000256" key="1">
    <source>
        <dbReference type="ARBA" id="ARBA00010378"/>
    </source>
</evidence>
<gene>
    <name evidence="6" type="ORF">JQX11_02555</name>
</gene>
<sequence>MNSTVMAVSQTEQGCPPTIAGALAVAPAGATVVVQPGVYREQLQLGGDVTLIAEEGPGTVTIDGGEGVVLHVGAGEVTLHGIELLGGGGHLPAVQVGGGRLELTRCGVRAGGVVAVHVPRGELTMRDCRVGNPAGAGLLFERAGTGEIARTTVAGIGTVAVAVTGGDPVLRGCTITDVRGSGLLCTGGGRGLVEQCVVSAVDGPGVVVEDGTVRLVDTRIVDTGGTPVLVTGGRPELTGCEIRTATGPAVLVDGTADPTLRDCDLGVEGGHGLSVQAAATGSYLGLRVETTTGAAVVVSGTAAPRIDGGTLTATDGVGLLFADAATGSAREVTIVRARSGLLARGTSRPEVDDLTVTAPTQEGLRVAESARLRARGGAVTDAGSAGVSVTDGELTVEGTTLRDCATGLVVSAGRLRATSVDVLGSRGAGLTAQQGATVQLRRSRVRGGDGPGVWFAGESQGEVTGCEVFGNTGPGVLVQTRRPVRLVETELRGNAGGRLRTTVDDAAVELVGTDADPAPTGRAGGPGSVGPPADGPHRPPEPVGRPDPAAPARAADPAVPVPATPSAGAPPADDPAAPLLAELDALVGLAGVKREVATLVGLHRISRRRAAAGLPAPPMSRHMIFAGAPGTGKTTVARLYGRILAALGVLPGGQLVEVARADLVAEHIGGTAVKTTERFREAIGGVLFIDEAYTLAPVDGGGSGHDFGREAVDTLVKLMEDHRDEVVVIVAGYSAQMRTFLAANPGLASRFSKTVEFESYTSPELVQIVERLCRDHHYALEYDTRLALESWFESMPRTGSFGNARVARQTFEEMVSRQAFRLSGSGAASGVELAQLLPQDLDEAAAGPADDGPPAGAVDALLARLHAMIGLDAVKQEVADLIDLLAAVRTRVRAGLPAPSVSRHLVFSGPPGTGKTTVARLYGQLLTALGVLRGGQLVEVARADLVGEYVGHTAQRTREAFERARGGVLFIDEAYTLAPPDARNDFGREAIDTLVKLMEDHRDEVVVIVAGYEAEIAQFLAANAGLASRFSRRVHFAPYTADELVAIFEGLARAGGYDCPGDTLTALRQHFEQAPHGPAFGNGRYARQVLDEAVTRQAGRLRGLTGPTVADLRTLRAEDVTSATASHG</sequence>
<feature type="domain" description="AAA+ ATPase" evidence="5">
    <location>
        <begin position="901"/>
        <end position="1040"/>
    </location>
</feature>